<dbReference type="Pfam" id="PF13432">
    <property type="entry name" value="TPR_16"/>
    <property type="match status" value="1"/>
</dbReference>
<dbReference type="Gene3D" id="1.25.40.10">
    <property type="entry name" value="Tetratricopeptide repeat domain"/>
    <property type="match status" value="1"/>
</dbReference>
<dbReference type="PANTHER" id="PTHR10130">
    <property type="entry name" value="PEROXISOMAL TARGETING SIGNAL 1 RECEPTOR PEX5"/>
    <property type="match status" value="1"/>
</dbReference>
<comment type="caution">
    <text evidence="8">The sequence shown here is derived from an EMBL/GenBank/DDBJ whole genome shotgun (WGS) entry which is preliminary data.</text>
</comment>
<name>A0A9P6EHT7_9AGAR</name>
<keyword evidence="9" id="KW-1185">Reference proteome</keyword>
<dbReference type="EMBL" id="MU157847">
    <property type="protein sequence ID" value="KAF9529229.1"/>
    <property type="molecule type" value="Genomic_DNA"/>
</dbReference>
<evidence type="ECO:0000256" key="4">
    <source>
        <dbReference type="ARBA" id="ARBA00022737"/>
    </source>
</evidence>
<dbReference type="SUPFAM" id="SSF48452">
    <property type="entry name" value="TPR-like"/>
    <property type="match status" value="1"/>
</dbReference>
<dbReference type="GO" id="GO:0005052">
    <property type="term" value="F:peroxisome matrix targeting signal-1 binding"/>
    <property type="evidence" value="ECO:0007669"/>
    <property type="project" value="TreeGrafter"/>
</dbReference>
<evidence type="ECO:0000313" key="9">
    <source>
        <dbReference type="Proteomes" id="UP000807306"/>
    </source>
</evidence>
<sequence length="613" mass="67605">MSFQGLISGSECAVPANPLSQVLKHTESDRSLQQDRISGPSSSRLQQLPGTSSGQANEQDLALARQFFEGNASRPGLAPSFQMGRQADLMRMAEMSMTSQPAMHQPWAMDQHQQAPSFEPPTTQAGWAAEFANAPQVTSSAPAMQQGASAIPSFQQRPSFMSNYASSTPMYGMGVPNTQYPNYSSSTIGKGKAKEVDFEAAFAQFADSMAEPQQESTSRIEEVDETLEKLSKTLEEANISANPNEDDLAQWESQFSQLMESQRDELGDYGKAMQEAYENDVLRPDDSMKFDDDGIPQLPPYEFEKNNHFFDPSTSGRSCLAEAKQALEAGTSLAEVALLREAAIQRGDLGEGGYEAWILLGETRNMDEEEEAGMRALIEGVRKAQEGGTSGPGLLSLAISFTNKSFDKASHTMLLRWFRSRFPDVPIPEATVQAVKSSMAWATHDKITELFLGVARQQHAENKMDDELQIGLGVLFYTAGEYSRAQDCFATALTARPKDYLLWNRLGSSLSNDRKPEEALGAYREALQRRPMYTRAIYNVGVACLNIGADREAAEHFLSAIQLQKGSSGETSESLWSTLRKALYGMDRSDLAEMARPEAQTDLDIFRKEGFEF</sequence>
<evidence type="ECO:0000256" key="1">
    <source>
        <dbReference type="ARBA" id="ARBA00004496"/>
    </source>
</evidence>
<organism evidence="8 9">
    <name type="scientific">Crepidotus variabilis</name>
    <dbReference type="NCBI Taxonomy" id="179855"/>
    <lineage>
        <taxon>Eukaryota</taxon>
        <taxon>Fungi</taxon>
        <taxon>Dikarya</taxon>
        <taxon>Basidiomycota</taxon>
        <taxon>Agaricomycotina</taxon>
        <taxon>Agaricomycetes</taxon>
        <taxon>Agaricomycetidae</taxon>
        <taxon>Agaricales</taxon>
        <taxon>Agaricineae</taxon>
        <taxon>Crepidotaceae</taxon>
        <taxon>Crepidotus</taxon>
    </lineage>
</organism>
<dbReference type="InterPro" id="IPR019734">
    <property type="entry name" value="TPR_rpt"/>
</dbReference>
<dbReference type="GO" id="GO:0005778">
    <property type="term" value="C:peroxisomal membrane"/>
    <property type="evidence" value="ECO:0007669"/>
    <property type="project" value="TreeGrafter"/>
</dbReference>
<keyword evidence="3" id="KW-0963">Cytoplasm</keyword>
<feature type="compositionally biased region" description="Polar residues" evidence="7">
    <location>
        <begin position="34"/>
        <end position="56"/>
    </location>
</feature>
<evidence type="ECO:0008006" key="10">
    <source>
        <dbReference type="Google" id="ProtNLM"/>
    </source>
</evidence>
<dbReference type="PANTHER" id="PTHR10130:SF9">
    <property type="entry name" value="PEROXISOMAL TARGETING SIGNAL RECEPTOR"/>
    <property type="match status" value="1"/>
</dbReference>
<evidence type="ECO:0000256" key="5">
    <source>
        <dbReference type="ARBA" id="ARBA00022803"/>
    </source>
</evidence>
<reference evidence="8" key="1">
    <citation type="submission" date="2020-11" db="EMBL/GenBank/DDBJ databases">
        <authorList>
            <consortium name="DOE Joint Genome Institute"/>
            <person name="Ahrendt S."/>
            <person name="Riley R."/>
            <person name="Andreopoulos W."/>
            <person name="Labutti K."/>
            <person name="Pangilinan J."/>
            <person name="Ruiz-Duenas F.J."/>
            <person name="Barrasa J.M."/>
            <person name="Sanchez-Garcia M."/>
            <person name="Camarero S."/>
            <person name="Miyauchi S."/>
            <person name="Serrano A."/>
            <person name="Linde D."/>
            <person name="Babiker R."/>
            <person name="Drula E."/>
            <person name="Ayuso-Fernandez I."/>
            <person name="Pacheco R."/>
            <person name="Padilla G."/>
            <person name="Ferreira P."/>
            <person name="Barriuso J."/>
            <person name="Kellner H."/>
            <person name="Castanera R."/>
            <person name="Alfaro M."/>
            <person name="Ramirez L."/>
            <person name="Pisabarro A.G."/>
            <person name="Kuo A."/>
            <person name="Tritt A."/>
            <person name="Lipzen A."/>
            <person name="He G."/>
            <person name="Yan M."/>
            <person name="Ng V."/>
            <person name="Cullen D."/>
            <person name="Martin F."/>
            <person name="Rosso M.-N."/>
            <person name="Henrissat B."/>
            <person name="Hibbett D."/>
            <person name="Martinez A.T."/>
            <person name="Grigoriev I.V."/>
        </authorList>
    </citation>
    <scope>NUCLEOTIDE SEQUENCE</scope>
    <source>
        <strain evidence="8">CBS 506.95</strain>
    </source>
</reference>
<accession>A0A9P6EHT7</accession>
<comment type="subcellular location">
    <subcellularLocation>
        <location evidence="1">Cytoplasm</location>
    </subcellularLocation>
</comment>
<keyword evidence="4" id="KW-0677">Repeat</keyword>
<comment type="similarity">
    <text evidence="2">Belongs to the peroxisomal targeting signal receptor family.</text>
</comment>
<gene>
    <name evidence="8" type="ORF">CPB83DRAFT_852899</name>
</gene>
<dbReference type="InterPro" id="IPR024111">
    <property type="entry name" value="PEX5/PEX5L"/>
</dbReference>
<evidence type="ECO:0000256" key="2">
    <source>
        <dbReference type="ARBA" id="ARBA00005348"/>
    </source>
</evidence>
<feature type="compositionally biased region" description="Basic and acidic residues" evidence="7">
    <location>
        <begin position="24"/>
        <end position="33"/>
    </location>
</feature>
<feature type="region of interest" description="Disordered" evidence="7">
    <location>
        <begin position="1"/>
        <end position="56"/>
    </location>
</feature>
<protein>
    <recommendedName>
        <fullName evidence="10">TPR-like protein</fullName>
    </recommendedName>
</protein>
<dbReference type="GO" id="GO:0016560">
    <property type="term" value="P:protein import into peroxisome matrix, docking"/>
    <property type="evidence" value="ECO:0007669"/>
    <property type="project" value="TreeGrafter"/>
</dbReference>
<dbReference type="GO" id="GO:0005829">
    <property type="term" value="C:cytosol"/>
    <property type="evidence" value="ECO:0007669"/>
    <property type="project" value="TreeGrafter"/>
</dbReference>
<evidence type="ECO:0000313" key="8">
    <source>
        <dbReference type="EMBL" id="KAF9529229.1"/>
    </source>
</evidence>
<proteinExistence type="inferred from homology"/>
<dbReference type="OrthoDB" id="10006023at2759"/>
<dbReference type="InterPro" id="IPR011990">
    <property type="entry name" value="TPR-like_helical_dom_sf"/>
</dbReference>
<keyword evidence="5 6" id="KW-0802">TPR repeat</keyword>
<evidence type="ECO:0000256" key="6">
    <source>
        <dbReference type="PROSITE-ProRule" id="PRU00339"/>
    </source>
</evidence>
<dbReference type="SMART" id="SM00028">
    <property type="entry name" value="TPR"/>
    <property type="match status" value="3"/>
</dbReference>
<dbReference type="AlphaFoldDB" id="A0A9P6EHT7"/>
<evidence type="ECO:0000256" key="3">
    <source>
        <dbReference type="ARBA" id="ARBA00022490"/>
    </source>
</evidence>
<evidence type="ECO:0000256" key="7">
    <source>
        <dbReference type="SAM" id="MobiDB-lite"/>
    </source>
</evidence>
<feature type="repeat" description="TPR" evidence="6">
    <location>
        <begin position="466"/>
        <end position="499"/>
    </location>
</feature>
<dbReference type="PROSITE" id="PS50005">
    <property type="entry name" value="TPR"/>
    <property type="match status" value="1"/>
</dbReference>
<dbReference type="Proteomes" id="UP000807306">
    <property type="component" value="Unassembled WGS sequence"/>
</dbReference>